<comment type="caution">
    <text evidence="2">The sequence shown here is derived from an EMBL/GenBank/DDBJ whole genome shotgun (WGS) entry which is preliminary data.</text>
</comment>
<evidence type="ECO:0000313" key="3">
    <source>
        <dbReference type="Proteomes" id="UP000712673"/>
    </source>
</evidence>
<evidence type="ECO:0000313" key="2">
    <source>
        <dbReference type="EMBL" id="MBM3225114.1"/>
    </source>
</evidence>
<dbReference type="AlphaFoldDB" id="A0A937W480"/>
<reference evidence="2" key="1">
    <citation type="submission" date="2019-03" db="EMBL/GenBank/DDBJ databases">
        <title>Lake Tanganyika Metagenome-Assembled Genomes (MAGs).</title>
        <authorList>
            <person name="Tran P."/>
        </authorList>
    </citation>
    <scope>NUCLEOTIDE SEQUENCE</scope>
    <source>
        <strain evidence="2">K_DeepCast_65m_m2_066</strain>
    </source>
</reference>
<name>A0A937W480_UNCTE</name>
<sequence>MSPKRLLPLMIILLVLGALAVLLKRTPPSVQLADEVGLERLVPQALRAEHINGFELYHGSKPQESVRLQKREGTWLVTSRFDTPGSSTKIQPFLSQLSTLQGELRADSPSLLGDFQITDEQALHLKVYTDAPDKPAVHLLAGKGSGSNGFMRRAGEGKVYSVNLYLQSTAGVSSSATEQVPNAKPWLDLRVQNVPKEQVTAVELFSPARTLRFTTPPAAPAASADATPSLSAPAAPAWQLAAPTMAYSVKAEAVESLVTTLRTLQADDVADPAHTASYGLDTPAYRAMLTLQSSGQEARQATLHIGNEVPEKGGSRYARLGDTGPVYVVPQWTVQRLSPTLGTVLHLRLLQMAQDDVMQVTFQEGSTSWSVERVAGEAPASDAALATWRLVEQPEATVDTSAMTTLLDTVDDLSADDLAARSLAEAGLEPPQMQLTFTLRDGRTSSVWLGQAVGQESSGSYARRGDAPDVFVLATVTHKNLTDAAAKLKPGNTAKP</sequence>
<proteinExistence type="predicted"/>
<gene>
    <name evidence="2" type="ORF">FJZ47_15115</name>
</gene>
<dbReference type="Pfam" id="PF14238">
    <property type="entry name" value="DUF4340"/>
    <property type="match status" value="3"/>
</dbReference>
<dbReference type="Proteomes" id="UP000712673">
    <property type="component" value="Unassembled WGS sequence"/>
</dbReference>
<dbReference type="InterPro" id="IPR025641">
    <property type="entry name" value="DUF4340"/>
</dbReference>
<feature type="domain" description="DUF4340" evidence="1">
    <location>
        <begin position="388"/>
        <end position="481"/>
    </location>
</feature>
<protein>
    <submittedName>
        <fullName evidence="2">DUF4340 domain-containing protein</fullName>
    </submittedName>
</protein>
<accession>A0A937W480</accession>
<dbReference type="EMBL" id="VGLS01000484">
    <property type="protein sequence ID" value="MBM3225114.1"/>
    <property type="molecule type" value="Genomic_DNA"/>
</dbReference>
<organism evidence="2 3">
    <name type="scientific">Tectimicrobiota bacterium</name>
    <dbReference type="NCBI Taxonomy" id="2528274"/>
    <lineage>
        <taxon>Bacteria</taxon>
        <taxon>Pseudomonadati</taxon>
        <taxon>Nitrospinota/Tectimicrobiota group</taxon>
        <taxon>Candidatus Tectimicrobiota</taxon>
    </lineage>
</organism>
<feature type="domain" description="DUF4340" evidence="1">
    <location>
        <begin position="75"/>
        <end position="210"/>
    </location>
</feature>
<evidence type="ECO:0000259" key="1">
    <source>
        <dbReference type="Pfam" id="PF14238"/>
    </source>
</evidence>
<feature type="domain" description="DUF4340" evidence="1">
    <location>
        <begin position="238"/>
        <end position="377"/>
    </location>
</feature>